<gene>
    <name evidence="1" type="ORF">Ga0080574_TMP5115</name>
</gene>
<evidence type="ECO:0000313" key="1">
    <source>
        <dbReference type="EMBL" id="APZ55397.1"/>
    </source>
</evidence>
<evidence type="ECO:0000313" key="2">
    <source>
        <dbReference type="Proteomes" id="UP000187059"/>
    </source>
</evidence>
<keyword evidence="2" id="KW-1185">Reference proteome</keyword>
<dbReference type="AlphaFoldDB" id="A0A1P8V195"/>
<dbReference type="PANTHER" id="PTHR38436">
    <property type="entry name" value="POLYKETIDE CYCLASE SNOAL-LIKE DOMAIN"/>
    <property type="match status" value="1"/>
</dbReference>
<geneLocation type="plasmid" evidence="2">
    <name>ppaby7</name>
</geneLocation>
<dbReference type="OrthoDB" id="129343at2"/>
<dbReference type="GO" id="GO:0030638">
    <property type="term" value="P:polyketide metabolic process"/>
    <property type="evidence" value="ECO:0007669"/>
    <property type="project" value="InterPro"/>
</dbReference>
<keyword evidence="1" id="KW-0614">Plasmid</keyword>
<proteinExistence type="predicted"/>
<dbReference type="EMBL" id="CP015097">
    <property type="protein sequence ID" value="APZ55397.1"/>
    <property type="molecule type" value="Genomic_DNA"/>
</dbReference>
<name>A0A1P8V195_9RHOB</name>
<dbReference type="RefSeq" id="WP_076706339.1">
    <property type="nucleotide sequence ID" value="NZ_CP015097.1"/>
</dbReference>
<accession>A0A1P8V195</accession>
<evidence type="ECO:0008006" key="3">
    <source>
        <dbReference type="Google" id="ProtNLM"/>
    </source>
</evidence>
<reference evidence="1 2" key="1">
    <citation type="submission" date="2016-04" db="EMBL/GenBank/DDBJ databases">
        <title>Deep-sea bacteria in the southern Pacific.</title>
        <authorList>
            <person name="Tang K."/>
        </authorList>
    </citation>
    <scope>NUCLEOTIDE SEQUENCE [LARGE SCALE GENOMIC DNA]</scope>
    <source>
        <strain evidence="1 2">JLT2014</strain>
        <plasmid evidence="2">ppaby7</plasmid>
    </source>
</reference>
<dbReference type="Proteomes" id="UP000187059">
    <property type="component" value="Plasmid pPABY7"/>
</dbReference>
<protein>
    <recommendedName>
        <fullName evidence="3">Ester cyclase</fullName>
    </recommendedName>
</protein>
<sequence length="143" mass="15657">MTDRTDPVAVIREYYDRVWHRHDTDAVHELFAEGYVNHAGARGTLKGPEGILTNYRNTRSAFADGTFALEMLVTEGNKVTAYYTMTGTHTGPFMGIPATGAKVSVPGIGIYEVRDGQIQESWVVRDTLVLLKQLGADVAVPAT</sequence>
<dbReference type="InterPro" id="IPR032710">
    <property type="entry name" value="NTF2-like_dom_sf"/>
</dbReference>
<dbReference type="Pfam" id="PF07366">
    <property type="entry name" value="SnoaL"/>
    <property type="match status" value="1"/>
</dbReference>
<dbReference type="KEGG" id="paby:Ga0080574_TMP5115"/>
<dbReference type="Gene3D" id="3.10.450.50">
    <property type="match status" value="1"/>
</dbReference>
<dbReference type="SUPFAM" id="SSF54427">
    <property type="entry name" value="NTF2-like"/>
    <property type="match status" value="1"/>
</dbReference>
<organism evidence="1 2">
    <name type="scientific">Salipiger abyssi</name>
    <dbReference type="NCBI Taxonomy" id="1250539"/>
    <lineage>
        <taxon>Bacteria</taxon>
        <taxon>Pseudomonadati</taxon>
        <taxon>Pseudomonadota</taxon>
        <taxon>Alphaproteobacteria</taxon>
        <taxon>Rhodobacterales</taxon>
        <taxon>Roseobacteraceae</taxon>
        <taxon>Salipiger</taxon>
    </lineage>
</organism>
<dbReference type="PANTHER" id="PTHR38436:SF1">
    <property type="entry name" value="ESTER CYCLASE"/>
    <property type="match status" value="1"/>
</dbReference>
<dbReference type="InterPro" id="IPR009959">
    <property type="entry name" value="Cyclase_SnoaL-like"/>
</dbReference>